<evidence type="ECO:0000259" key="1">
    <source>
        <dbReference type="Pfam" id="PF07727"/>
    </source>
</evidence>
<gene>
    <name evidence="2" type="ORF">PHPALM_21105</name>
</gene>
<dbReference type="SUPFAM" id="SSF56672">
    <property type="entry name" value="DNA/RNA polymerases"/>
    <property type="match status" value="1"/>
</dbReference>
<name>A0A2P4XD66_9STRA</name>
<dbReference type="OrthoDB" id="122042at2759"/>
<accession>A0A2P4XD66</accession>
<feature type="domain" description="Reverse transcriptase Ty1/copia-type" evidence="1">
    <location>
        <begin position="93"/>
        <end position="252"/>
    </location>
</feature>
<proteinExistence type="predicted"/>
<dbReference type="AlphaFoldDB" id="A0A2P4XD66"/>
<keyword evidence="3" id="KW-1185">Reference proteome</keyword>
<evidence type="ECO:0000313" key="3">
    <source>
        <dbReference type="Proteomes" id="UP000237271"/>
    </source>
</evidence>
<organism evidence="2 3">
    <name type="scientific">Phytophthora palmivora</name>
    <dbReference type="NCBI Taxonomy" id="4796"/>
    <lineage>
        <taxon>Eukaryota</taxon>
        <taxon>Sar</taxon>
        <taxon>Stramenopiles</taxon>
        <taxon>Oomycota</taxon>
        <taxon>Peronosporomycetes</taxon>
        <taxon>Peronosporales</taxon>
        <taxon>Peronosporaceae</taxon>
        <taxon>Phytophthora</taxon>
    </lineage>
</organism>
<sequence length="254" mass="28518">MVNKDQLEIENGQVMAAMEGVPKSYEETTTSVDAKEWKKAIASELESLTATQDLEEGDVISHKARLMAKGYSQRHGIDYEETFAPVAYLTSIPFLYGKLEKEIYMELPEGLQELLSLTNTEGEGDVVCLLLQSLYGLKQASRAWNKTIDTHLKTMGFKAADADPCVYTRGEGDSECIVCLYMDDMLIASRERDIIASVKAGIAEKFRIKDLGRALFILGIEIDYDMERKAFTNSQRAYTESIINRVGQENANLW</sequence>
<evidence type="ECO:0000313" key="2">
    <source>
        <dbReference type="EMBL" id="POM63484.1"/>
    </source>
</evidence>
<reference evidence="2 3" key="1">
    <citation type="journal article" date="2017" name="Genome Biol. Evol.">
        <title>Phytophthora megakarya and P. palmivora, closely related causal agents of cacao black pod rot, underwent increases in genome sizes and gene numbers by different mechanisms.</title>
        <authorList>
            <person name="Ali S.S."/>
            <person name="Shao J."/>
            <person name="Lary D.J."/>
            <person name="Kronmiller B."/>
            <person name="Shen D."/>
            <person name="Strem M.D."/>
            <person name="Amoako-Attah I."/>
            <person name="Akrofi A.Y."/>
            <person name="Begoude B.A."/>
            <person name="Ten Hoopen G.M."/>
            <person name="Coulibaly K."/>
            <person name="Kebe B.I."/>
            <person name="Melnick R.L."/>
            <person name="Guiltinan M.J."/>
            <person name="Tyler B.M."/>
            <person name="Meinhardt L.W."/>
            <person name="Bailey B.A."/>
        </authorList>
    </citation>
    <scope>NUCLEOTIDE SEQUENCE [LARGE SCALE GENOMIC DNA]</scope>
    <source>
        <strain evidence="3">sbr112.9</strain>
    </source>
</reference>
<protein>
    <recommendedName>
        <fullName evidence="1">Reverse transcriptase Ty1/copia-type domain-containing protein</fullName>
    </recommendedName>
</protein>
<dbReference type="InterPro" id="IPR013103">
    <property type="entry name" value="RVT_2"/>
</dbReference>
<comment type="caution">
    <text evidence="2">The sequence shown here is derived from an EMBL/GenBank/DDBJ whole genome shotgun (WGS) entry which is preliminary data.</text>
</comment>
<dbReference type="InterPro" id="IPR043502">
    <property type="entry name" value="DNA/RNA_pol_sf"/>
</dbReference>
<dbReference type="Proteomes" id="UP000237271">
    <property type="component" value="Unassembled WGS sequence"/>
</dbReference>
<dbReference type="Pfam" id="PF07727">
    <property type="entry name" value="RVT_2"/>
    <property type="match status" value="1"/>
</dbReference>
<dbReference type="EMBL" id="NCKW01011447">
    <property type="protein sequence ID" value="POM63484.1"/>
    <property type="molecule type" value="Genomic_DNA"/>
</dbReference>